<dbReference type="Pfam" id="PF14932">
    <property type="entry name" value="HAUS-augmin3"/>
    <property type="match status" value="2"/>
</dbReference>
<feature type="region of interest" description="Disordered" evidence="11">
    <location>
        <begin position="141"/>
        <end position="168"/>
    </location>
</feature>
<feature type="domain" description="HAUS augmin-like complex subunit 3 N-terminal" evidence="12">
    <location>
        <begin position="224"/>
        <end position="352"/>
    </location>
</feature>
<evidence type="ECO:0000256" key="8">
    <source>
        <dbReference type="ARBA" id="ARBA00023212"/>
    </source>
</evidence>
<comment type="subcellular location">
    <subcellularLocation>
        <location evidence="1">Cytoplasm</location>
        <location evidence="1">Cytoskeleton</location>
        <location evidence="1">Spindle</location>
    </subcellularLocation>
</comment>
<sequence>MSGRQFLETLKQIGYPKSHDYQPDDFDWLFESEAATPFLRWFCENVGPDNVLTEEELQKFEELQLSGAPILEGRQLEEALQSMPREEKTMSAEQLREEVSRLEEELNTCETRKKILLHHRNKLSLHQTATNHSLSKLDAVQEAAKQEHRKQVDKCREDDSKGGSSSSSNSCLFALMRVDTFDARRRKLTHSFAARLLASESNIIRVLSDFDVIATSMFWKSYGHMNTDLEELTQTVSKLTSLYTSASDSCSTTASQQGAAFLSQLPLEDHFAKEDAFMQQLTDYTKRQFFDGIADLAGHAEGSRYQFLDVRDPSSLLVTGETDQVIRKNCHELARLQNIFPLSQRQYIQAKVQESRTRAARQTMERKLQQLHSKPYPEDTAKLSKQLQETQAVLSAVQRESAVLSEGEVPRLIQANAELQATRILQGDYDLKIARQDYFISKQEEVISQLLKQRARNEFLLTALEVEGHAHRETRRLLMALRKDLEKAVTMTQDRLAILQDPVYKTSRSARATIDSRDNFTLRLHNMIVGTPNEDHDRKQPLFRTYASLEDGSRSLNHELQTLQTGLQDSSTGKEDKLAQLETSVQLDVDTEMLMCDYLNVVFPQRDQCTVDVATEMTGLPPAAILDSMLKLDLTLKDLEASLMETLKDMNKKKRELQNDPNLVKERHLFVDFFTAPDRLKDTIDDLNARVQAAQIS</sequence>
<dbReference type="GO" id="GO:0051301">
    <property type="term" value="P:cell division"/>
    <property type="evidence" value="ECO:0007669"/>
    <property type="project" value="UniProtKB-KW"/>
</dbReference>
<proteinExistence type="inferred from homology"/>
<evidence type="ECO:0000256" key="5">
    <source>
        <dbReference type="ARBA" id="ARBA00022701"/>
    </source>
</evidence>
<evidence type="ECO:0000256" key="1">
    <source>
        <dbReference type="ARBA" id="ARBA00004186"/>
    </source>
</evidence>
<evidence type="ECO:0000256" key="4">
    <source>
        <dbReference type="ARBA" id="ARBA00022618"/>
    </source>
</evidence>
<dbReference type="GO" id="GO:0051225">
    <property type="term" value="P:spindle assembly"/>
    <property type="evidence" value="ECO:0007669"/>
    <property type="project" value="InterPro"/>
</dbReference>
<keyword evidence="9" id="KW-0131">Cell cycle</keyword>
<accession>C3YII9</accession>
<gene>
    <name evidence="13" type="ORF">BRAFLDRAFT_131250</name>
</gene>
<keyword evidence="5" id="KW-0493">Microtubule</keyword>
<keyword evidence="6" id="KW-0498">Mitosis</keyword>
<dbReference type="InterPro" id="IPR032733">
    <property type="entry name" value="HAUS3_N"/>
</dbReference>
<dbReference type="InParanoid" id="C3YII9"/>
<dbReference type="GO" id="GO:0005819">
    <property type="term" value="C:spindle"/>
    <property type="evidence" value="ECO:0007669"/>
    <property type="project" value="UniProtKB-SubCell"/>
</dbReference>
<evidence type="ECO:0000256" key="9">
    <source>
        <dbReference type="ARBA" id="ARBA00023306"/>
    </source>
</evidence>
<dbReference type="GO" id="GO:0005874">
    <property type="term" value="C:microtubule"/>
    <property type="evidence" value="ECO:0007669"/>
    <property type="project" value="UniProtKB-KW"/>
</dbReference>
<dbReference type="EMBL" id="GG666515">
    <property type="protein sequence ID" value="EEN59922.1"/>
    <property type="molecule type" value="Genomic_DNA"/>
</dbReference>
<evidence type="ECO:0000259" key="12">
    <source>
        <dbReference type="Pfam" id="PF14932"/>
    </source>
</evidence>
<feature type="compositionally biased region" description="Basic and acidic residues" evidence="11">
    <location>
        <begin position="144"/>
        <end position="161"/>
    </location>
</feature>
<evidence type="ECO:0000256" key="3">
    <source>
        <dbReference type="ARBA" id="ARBA00022490"/>
    </source>
</evidence>
<keyword evidence="7 10" id="KW-0175">Coiled coil</keyword>
<comment type="similarity">
    <text evidence="2">Belongs to the HAUS3 family.</text>
</comment>
<evidence type="ECO:0000256" key="6">
    <source>
        <dbReference type="ARBA" id="ARBA00022776"/>
    </source>
</evidence>
<keyword evidence="8" id="KW-0206">Cytoskeleton</keyword>
<name>C3YII9_BRAFL</name>
<evidence type="ECO:0000256" key="2">
    <source>
        <dbReference type="ARBA" id="ARBA00009645"/>
    </source>
</evidence>
<protein>
    <recommendedName>
        <fullName evidence="12">HAUS augmin-like complex subunit 3 N-terminal domain-containing protein</fullName>
    </recommendedName>
</protein>
<feature type="coiled-coil region" evidence="10">
    <location>
        <begin position="85"/>
        <end position="112"/>
    </location>
</feature>
<organism>
    <name type="scientific">Branchiostoma floridae</name>
    <name type="common">Florida lancelet</name>
    <name type="synonym">Amphioxus</name>
    <dbReference type="NCBI Taxonomy" id="7739"/>
    <lineage>
        <taxon>Eukaryota</taxon>
        <taxon>Metazoa</taxon>
        <taxon>Chordata</taxon>
        <taxon>Cephalochordata</taxon>
        <taxon>Leptocardii</taxon>
        <taxon>Amphioxiformes</taxon>
        <taxon>Branchiostomatidae</taxon>
        <taxon>Branchiostoma</taxon>
    </lineage>
</organism>
<evidence type="ECO:0000256" key="10">
    <source>
        <dbReference type="SAM" id="Coils"/>
    </source>
</evidence>
<keyword evidence="3" id="KW-0963">Cytoplasm</keyword>
<dbReference type="PANTHER" id="PTHR19378">
    <property type="entry name" value="GOLGIN- RELATED"/>
    <property type="match status" value="1"/>
</dbReference>
<reference evidence="13" key="1">
    <citation type="journal article" date="2008" name="Nature">
        <title>The amphioxus genome and the evolution of the chordate karyotype.</title>
        <authorList>
            <consortium name="US DOE Joint Genome Institute (JGI-PGF)"/>
            <person name="Putnam N.H."/>
            <person name="Butts T."/>
            <person name="Ferrier D.E.K."/>
            <person name="Furlong R.F."/>
            <person name="Hellsten U."/>
            <person name="Kawashima T."/>
            <person name="Robinson-Rechavi M."/>
            <person name="Shoguchi E."/>
            <person name="Terry A."/>
            <person name="Yu J.-K."/>
            <person name="Benito-Gutierrez E.L."/>
            <person name="Dubchak I."/>
            <person name="Garcia-Fernandez J."/>
            <person name="Gibson-Brown J.J."/>
            <person name="Grigoriev I.V."/>
            <person name="Horton A.C."/>
            <person name="de Jong P.J."/>
            <person name="Jurka J."/>
            <person name="Kapitonov V.V."/>
            <person name="Kohara Y."/>
            <person name="Kuroki Y."/>
            <person name="Lindquist E."/>
            <person name="Lucas S."/>
            <person name="Osoegawa K."/>
            <person name="Pennacchio L.A."/>
            <person name="Salamov A.A."/>
            <person name="Satou Y."/>
            <person name="Sauka-Spengler T."/>
            <person name="Schmutz J."/>
            <person name="Shin-I T."/>
            <person name="Toyoda A."/>
            <person name="Bronner-Fraser M."/>
            <person name="Fujiyama A."/>
            <person name="Holland L.Z."/>
            <person name="Holland P.W.H."/>
            <person name="Satoh N."/>
            <person name="Rokhsar D.S."/>
        </authorList>
    </citation>
    <scope>NUCLEOTIDE SEQUENCE [LARGE SCALE GENOMIC DNA]</scope>
    <source>
        <strain evidence="13">S238N-H82</strain>
        <tissue evidence="13">Testes</tissue>
    </source>
</reference>
<dbReference type="AlphaFoldDB" id="C3YII9"/>
<evidence type="ECO:0000313" key="13">
    <source>
        <dbReference type="EMBL" id="EEN59922.1"/>
    </source>
</evidence>
<dbReference type="PANTHER" id="PTHR19378:SF0">
    <property type="entry name" value="HAUS AUGMIN-LIKE COMPLEX SUBUNIT 3"/>
    <property type="match status" value="1"/>
</dbReference>
<evidence type="ECO:0000256" key="7">
    <source>
        <dbReference type="ARBA" id="ARBA00023054"/>
    </source>
</evidence>
<dbReference type="InterPro" id="IPR026206">
    <property type="entry name" value="HAUS3"/>
</dbReference>
<evidence type="ECO:0000256" key="11">
    <source>
        <dbReference type="SAM" id="MobiDB-lite"/>
    </source>
</evidence>
<keyword evidence="4" id="KW-0132">Cell division</keyword>
<dbReference type="GO" id="GO:0070652">
    <property type="term" value="C:HAUS complex"/>
    <property type="evidence" value="ECO:0007669"/>
    <property type="project" value="InterPro"/>
</dbReference>
<dbReference type="eggNOG" id="ENOG502R4I5">
    <property type="taxonomic scope" value="Eukaryota"/>
</dbReference>
<feature type="domain" description="HAUS augmin-like complex subunit 3 N-terminal" evidence="12">
    <location>
        <begin position="28"/>
        <end position="154"/>
    </location>
</feature>
<dbReference type="STRING" id="7739.C3YII9"/>